<evidence type="ECO:0000313" key="1">
    <source>
        <dbReference type="EMBL" id="OBQ42884.1"/>
    </source>
</evidence>
<comment type="caution">
    <text evidence="1">The sequence shown here is derived from an EMBL/GenBank/DDBJ whole genome shotgun (WGS) entry which is preliminary data.</text>
</comment>
<accession>A0A1B7X0J2</accession>
<dbReference type="Proteomes" id="UP000092093">
    <property type="component" value="Unassembled WGS sequence"/>
</dbReference>
<name>A0A1B7X0J2_APHFL</name>
<dbReference type="AlphaFoldDB" id="A0A1B7X0J2"/>
<organism evidence="1 2">
    <name type="scientific">Aphanizomenon flos-aquae WA102</name>
    <dbReference type="NCBI Taxonomy" id="1710896"/>
    <lineage>
        <taxon>Bacteria</taxon>
        <taxon>Bacillati</taxon>
        <taxon>Cyanobacteriota</taxon>
        <taxon>Cyanophyceae</taxon>
        <taxon>Nostocales</taxon>
        <taxon>Aphanizomenonaceae</taxon>
        <taxon>Aphanizomenon</taxon>
    </lineage>
</organism>
<dbReference type="EMBL" id="LJOW01000081">
    <property type="protein sequence ID" value="OBQ42884.1"/>
    <property type="molecule type" value="Genomic_DNA"/>
</dbReference>
<gene>
    <name evidence="1" type="ORF">AN484_15465</name>
</gene>
<evidence type="ECO:0000313" key="2">
    <source>
        <dbReference type="Proteomes" id="UP000092093"/>
    </source>
</evidence>
<protein>
    <submittedName>
        <fullName evidence="1">Uncharacterized protein</fullName>
    </submittedName>
</protein>
<reference evidence="1 2" key="1">
    <citation type="submission" date="2015-09" db="EMBL/GenBank/DDBJ databases">
        <title>Aphanizomenon flos-aquae WA102.</title>
        <authorList>
            <person name="Driscoll C."/>
        </authorList>
    </citation>
    <scope>NUCLEOTIDE SEQUENCE [LARGE SCALE GENOMIC DNA]</scope>
    <source>
        <strain evidence="1">WA102</strain>
    </source>
</reference>
<proteinExistence type="predicted"/>
<sequence length="218" mass="22711">MPGLGPAAHSYPEVATLDVDPHRAERDAPGHGVLLLDDAGLRGDRGLRVPRVGQLVVGGLGQRHHLAALFAPGYGQPLLFEDAPRFLVAVLVNGLLGLEHQHAELAPAHRRKAVPMQADVPGVGGDGCGHKRTAGVGLKTAGVRVGQMRATGRAFVGRADADLVQVPCAARLGVLGKPDLFPDPRLKVVALRAAHIPITLVGRLVQLMELLPGPSALG</sequence>